<dbReference type="GO" id="GO:0004674">
    <property type="term" value="F:protein serine/threonine kinase activity"/>
    <property type="evidence" value="ECO:0007669"/>
    <property type="project" value="UniProtKB-KW"/>
</dbReference>
<evidence type="ECO:0000256" key="10">
    <source>
        <dbReference type="SAM" id="MobiDB-lite"/>
    </source>
</evidence>
<dbReference type="InterPro" id="IPR008271">
    <property type="entry name" value="Ser/Thr_kinase_AS"/>
</dbReference>
<feature type="region of interest" description="Disordered" evidence="10">
    <location>
        <begin position="213"/>
        <end position="284"/>
    </location>
</feature>
<evidence type="ECO:0000256" key="8">
    <source>
        <dbReference type="ARBA" id="ARBA00048679"/>
    </source>
</evidence>
<feature type="region of interest" description="Disordered" evidence="10">
    <location>
        <begin position="79"/>
        <end position="198"/>
    </location>
</feature>
<dbReference type="RefSeq" id="XP_014570481.1">
    <property type="nucleotide sequence ID" value="XM_014714995.1"/>
</dbReference>
<dbReference type="InterPro" id="IPR017441">
    <property type="entry name" value="Protein_kinase_ATP_BS"/>
</dbReference>
<dbReference type="HOGENOM" id="CLU_000288_82_2_1"/>
<feature type="compositionally biased region" description="Polar residues" evidence="10">
    <location>
        <begin position="534"/>
        <end position="559"/>
    </location>
</feature>
<evidence type="ECO:0000256" key="6">
    <source>
        <dbReference type="ARBA" id="ARBA00022840"/>
    </source>
</evidence>
<dbReference type="EMBL" id="BABT02000008">
    <property type="protein sequence ID" value="GAA93636.1"/>
    <property type="molecule type" value="Genomic_DNA"/>
</dbReference>
<reference evidence="12 13" key="1">
    <citation type="journal article" date="2011" name="J. Gen. Appl. Microbiol.">
        <title>Draft genome sequencing of the enigmatic basidiomycete Mixia osmundae.</title>
        <authorList>
            <person name="Nishida H."/>
            <person name="Nagatsuka Y."/>
            <person name="Sugiyama J."/>
        </authorList>
    </citation>
    <scope>NUCLEOTIDE SEQUENCE [LARGE SCALE GENOMIC DNA]</scope>
    <source>
        <strain evidence="13">CBS 9802 / IAM 14324 / JCM 22182 / KY 12970</strain>
    </source>
</reference>
<keyword evidence="6 9" id="KW-0067">ATP-binding</keyword>
<dbReference type="GO" id="GO:0005524">
    <property type="term" value="F:ATP binding"/>
    <property type="evidence" value="ECO:0007669"/>
    <property type="project" value="UniProtKB-UniRule"/>
</dbReference>
<evidence type="ECO:0000256" key="2">
    <source>
        <dbReference type="ARBA" id="ARBA00022527"/>
    </source>
</evidence>
<dbReference type="Proteomes" id="UP000009131">
    <property type="component" value="Unassembled WGS sequence"/>
</dbReference>
<keyword evidence="3" id="KW-0808">Transferase</keyword>
<evidence type="ECO:0000259" key="11">
    <source>
        <dbReference type="PROSITE" id="PS50011"/>
    </source>
</evidence>
<dbReference type="Pfam" id="PF00069">
    <property type="entry name" value="Pkinase"/>
    <property type="match status" value="1"/>
</dbReference>
<organism evidence="12 13">
    <name type="scientific">Mixia osmundae (strain CBS 9802 / IAM 14324 / JCM 22182 / KY 12970)</name>
    <dbReference type="NCBI Taxonomy" id="764103"/>
    <lineage>
        <taxon>Eukaryota</taxon>
        <taxon>Fungi</taxon>
        <taxon>Dikarya</taxon>
        <taxon>Basidiomycota</taxon>
        <taxon>Pucciniomycotina</taxon>
        <taxon>Mixiomycetes</taxon>
        <taxon>Mixiales</taxon>
        <taxon>Mixiaceae</taxon>
        <taxon>Mixia</taxon>
    </lineage>
</organism>
<evidence type="ECO:0000313" key="13">
    <source>
        <dbReference type="Proteomes" id="UP000009131"/>
    </source>
</evidence>
<name>G7DSS8_MIXOS</name>
<feature type="compositionally biased region" description="Low complexity" evidence="10">
    <location>
        <begin position="658"/>
        <end position="678"/>
    </location>
</feature>
<gene>
    <name evidence="12" type="primary">Mo00280</name>
    <name evidence="12" type="ORF">E5Q_00280</name>
</gene>
<feature type="compositionally biased region" description="Low complexity" evidence="10">
    <location>
        <begin position="15"/>
        <end position="29"/>
    </location>
</feature>
<evidence type="ECO:0000256" key="5">
    <source>
        <dbReference type="ARBA" id="ARBA00022777"/>
    </source>
</evidence>
<dbReference type="PANTHER" id="PTHR24343:SF137">
    <property type="entry name" value="SERINE_THREONINE-PROTEIN KINASE HRK1"/>
    <property type="match status" value="1"/>
</dbReference>
<evidence type="ECO:0000256" key="3">
    <source>
        <dbReference type="ARBA" id="ARBA00022679"/>
    </source>
</evidence>
<feature type="compositionally biased region" description="Low complexity" evidence="10">
    <location>
        <begin position="560"/>
        <end position="571"/>
    </location>
</feature>
<feature type="compositionally biased region" description="Low complexity" evidence="10">
    <location>
        <begin position="687"/>
        <end position="700"/>
    </location>
</feature>
<dbReference type="SMART" id="SM00220">
    <property type="entry name" value="S_TKc"/>
    <property type="match status" value="1"/>
</dbReference>
<feature type="compositionally biased region" description="Basic and acidic residues" evidence="10">
    <location>
        <begin position="598"/>
        <end position="610"/>
    </location>
</feature>
<comment type="catalytic activity">
    <reaction evidence="8">
        <text>L-seryl-[protein] + ATP = O-phospho-L-seryl-[protein] + ADP + H(+)</text>
        <dbReference type="Rhea" id="RHEA:17989"/>
        <dbReference type="Rhea" id="RHEA-COMP:9863"/>
        <dbReference type="Rhea" id="RHEA-COMP:11604"/>
        <dbReference type="ChEBI" id="CHEBI:15378"/>
        <dbReference type="ChEBI" id="CHEBI:29999"/>
        <dbReference type="ChEBI" id="CHEBI:30616"/>
        <dbReference type="ChEBI" id="CHEBI:83421"/>
        <dbReference type="ChEBI" id="CHEBI:456216"/>
        <dbReference type="EC" id="2.7.11.1"/>
    </reaction>
</comment>
<dbReference type="EC" id="2.7.11.1" evidence="1"/>
<dbReference type="OrthoDB" id="6513151at2759"/>
<dbReference type="Gene3D" id="1.10.510.10">
    <property type="entry name" value="Transferase(Phosphotransferase) domain 1"/>
    <property type="match status" value="1"/>
</dbReference>
<dbReference type="PANTHER" id="PTHR24343">
    <property type="entry name" value="SERINE/THREONINE KINASE"/>
    <property type="match status" value="1"/>
</dbReference>
<keyword evidence="13" id="KW-1185">Reference proteome</keyword>
<dbReference type="InterPro" id="IPR000719">
    <property type="entry name" value="Prot_kinase_dom"/>
</dbReference>
<comment type="catalytic activity">
    <reaction evidence="7">
        <text>L-threonyl-[protein] + ATP = O-phospho-L-threonyl-[protein] + ADP + H(+)</text>
        <dbReference type="Rhea" id="RHEA:46608"/>
        <dbReference type="Rhea" id="RHEA-COMP:11060"/>
        <dbReference type="Rhea" id="RHEA-COMP:11605"/>
        <dbReference type="ChEBI" id="CHEBI:15378"/>
        <dbReference type="ChEBI" id="CHEBI:30013"/>
        <dbReference type="ChEBI" id="CHEBI:30616"/>
        <dbReference type="ChEBI" id="CHEBI:61977"/>
        <dbReference type="ChEBI" id="CHEBI:456216"/>
        <dbReference type="EC" id="2.7.11.1"/>
    </reaction>
</comment>
<dbReference type="SUPFAM" id="SSF56112">
    <property type="entry name" value="Protein kinase-like (PK-like)"/>
    <property type="match status" value="1"/>
</dbReference>
<feature type="region of interest" description="Disordered" evidence="10">
    <location>
        <begin position="1"/>
        <end position="60"/>
    </location>
</feature>
<evidence type="ECO:0000256" key="4">
    <source>
        <dbReference type="ARBA" id="ARBA00022741"/>
    </source>
</evidence>
<dbReference type="PROSITE" id="PS00107">
    <property type="entry name" value="PROTEIN_KINASE_ATP"/>
    <property type="match status" value="1"/>
</dbReference>
<feature type="compositionally biased region" description="Low complexity" evidence="10">
    <location>
        <begin position="83"/>
        <end position="105"/>
    </location>
</feature>
<evidence type="ECO:0000256" key="1">
    <source>
        <dbReference type="ARBA" id="ARBA00012513"/>
    </source>
</evidence>
<dbReference type="PROSITE" id="PS50011">
    <property type="entry name" value="PROTEIN_KINASE_DOM"/>
    <property type="match status" value="1"/>
</dbReference>
<feature type="binding site" evidence="9">
    <location>
        <position position="320"/>
    </location>
    <ligand>
        <name>ATP</name>
        <dbReference type="ChEBI" id="CHEBI:30616"/>
    </ligand>
</feature>
<dbReference type="InParanoid" id="G7DSS8"/>
<dbReference type="STRING" id="764103.G7DSS8"/>
<evidence type="ECO:0000313" key="12">
    <source>
        <dbReference type="EMBL" id="GAA93636.1"/>
    </source>
</evidence>
<keyword evidence="4 9" id="KW-0547">Nucleotide-binding</keyword>
<dbReference type="PROSITE" id="PS00108">
    <property type="entry name" value="PROTEIN_KINASE_ST"/>
    <property type="match status" value="1"/>
</dbReference>
<feature type="compositionally biased region" description="Basic and acidic residues" evidence="10">
    <location>
        <begin position="32"/>
        <end position="50"/>
    </location>
</feature>
<evidence type="ECO:0000256" key="9">
    <source>
        <dbReference type="PROSITE-ProRule" id="PRU10141"/>
    </source>
</evidence>
<feature type="compositionally biased region" description="Polar residues" evidence="10">
    <location>
        <begin position="579"/>
        <end position="592"/>
    </location>
</feature>
<dbReference type="OMA" id="NIRTCAH"/>
<keyword evidence="2" id="KW-0723">Serine/threonine-protein kinase</keyword>
<feature type="compositionally biased region" description="Low complexity" evidence="10">
    <location>
        <begin position="158"/>
        <end position="176"/>
    </location>
</feature>
<sequence length="795" mass="85659">MADVSLADSATPVPSTATDATSEAASATSRLHPHEVMHHHAEPHHLKPEMRGSSNLDRAASHRQSIFDIEATLHHSLSKMPNSEGRSAGMSSSSSSVSGDSKVSSLLHGEDYHMHLPPAYTGSPGTPDAPTPPQFIFAKPSARKASAQGALGSGTATPVHPSSVNHSPNPSRVSSSAHGGVAQVAGNGHHADHNKHHSPLHDLRRFLNNHLHHGHHTDKQSHTAPSTPPDTPSIGSKSGHATPALTPKHSRGHGGHSLVMTQRDSHSSHHSPGRHSPPFGEDHAHLQKKYGKWGKVLGSGAGGTVRLIRRSKDHTVFAVKEFRQRRQGEPEKDYVKKVTAEFTLGSALHHRNIIHTVDIICDHGKFYEVMQYAEFDLFSIVMSGKMTRPEIYCVFRQIIDGVDYLHEMGLSHRDLKLDNCVMTADNCVKIIDFGTATVFRYPGQLPTMANGIVGSDPYLAPEVLGKADYDPRAVDVWSVGIIFMCMILRRFPWKLPDTRTDASYRLYVNSHPELCAPLAEPKTAGRWSPKRTLSTASLNHRGNQSGTSTPMLQGESRNCGSSGTSLSATSSIFHAPSSPGDSGYSTGQGTSMSEDESLPDKQRHKDKHELAFTTLDRTASPESVSGADSSPTKGGSNAARLLDSKAPSTDAPERDAAHSAASQSSFSSGSTSQSVSSSRPPVERMATARSQAASISSQATWDTGAADSIFRLIPRESRTALTSMLTIQASRRCTLADLLRGGEGDDEDMSQADPWISSIRTCIDNDQHGKSIIGHDDEDYHKHIKIPPAPVKLGK</sequence>
<dbReference type="eggNOG" id="KOG0590">
    <property type="taxonomic scope" value="Eukaryota"/>
</dbReference>
<dbReference type="AlphaFoldDB" id="G7DSS8"/>
<accession>G7DSS8</accession>
<reference evidence="12 13" key="2">
    <citation type="journal article" date="2012" name="Open Biol.">
        <title>Characteristics of nucleosomes and linker DNA regions on the genome of the basidiomycete Mixia osmundae revealed by mono- and dinucleosome mapping.</title>
        <authorList>
            <person name="Nishida H."/>
            <person name="Kondo S."/>
            <person name="Matsumoto T."/>
            <person name="Suzuki Y."/>
            <person name="Yoshikawa H."/>
            <person name="Taylor T.D."/>
            <person name="Sugiyama J."/>
        </authorList>
    </citation>
    <scope>NUCLEOTIDE SEQUENCE [LARGE SCALE GENOMIC DNA]</scope>
    <source>
        <strain evidence="13">CBS 9802 / IAM 14324 / JCM 22182 / KY 12970</strain>
    </source>
</reference>
<evidence type="ECO:0000256" key="7">
    <source>
        <dbReference type="ARBA" id="ARBA00047899"/>
    </source>
</evidence>
<feature type="region of interest" description="Disordered" evidence="10">
    <location>
        <begin position="534"/>
        <end position="700"/>
    </location>
</feature>
<keyword evidence="5" id="KW-0418">Kinase</keyword>
<dbReference type="InterPro" id="IPR011009">
    <property type="entry name" value="Kinase-like_dom_sf"/>
</dbReference>
<comment type="caution">
    <text evidence="12">The sequence shown here is derived from an EMBL/GenBank/DDBJ whole genome shotgun (WGS) entry which is preliminary data.</text>
</comment>
<protein>
    <recommendedName>
        <fullName evidence="1">non-specific serine/threonine protein kinase</fullName>
        <ecNumber evidence="1">2.7.11.1</ecNumber>
    </recommendedName>
</protein>
<feature type="domain" description="Protein kinase" evidence="11">
    <location>
        <begin position="291"/>
        <end position="756"/>
    </location>
</feature>
<dbReference type="GO" id="GO:0005829">
    <property type="term" value="C:cytosol"/>
    <property type="evidence" value="ECO:0007669"/>
    <property type="project" value="TreeGrafter"/>
</dbReference>
<proteinExistence type="predicted"/>
<feature type="compositionally biased region" description="Polar residues" evidence="10">
    <location>
        <begin position="615"/>
        <end position="635"/>
    </location>
</feature>